<accession>A0AAW1NNR3</accession>
<dbReference type="Pfam" id="PF00288">
    <property type="entry name" value="GHMP_kinases_N"/>
    <property type="match status" value="1"/>
</dbReference>
<dbReference type="GO" id="GO:0005524">
    <property type="term" value="F:ATP binding"/>
    <property type="evidence" value="ECO:0007669"/>
    <property type="project" value="UniProtKB-KW"/>
</dbReference>
<keyword evidence="2" id="KW-0067">ATP-binding</keyword>
<dbReference type="InterPro" id="IPR020568">
    <property type="entry name" value="Ribosomal_Su5_D2-typ_SF"/>
</dbReference>
<evidence type="ECO:0000259" key="4">
    <source>
        <dbReference type="Pfam" id="PF00288"/>
    </source>
</evidence>
<evidence type="ECO:0000256" key="2">
    <source>
        <dbReference type="ARBA" id="ARBA00022840"/>
    </source>
</evidence>
<keyword evidence="3" id="KW-0732">Signal</keyword>
<dbReference type="InterPro" id="IPR053034">
    <property type="entry name" value="Glucuronokinase-like"/>
</dbReference>
<comment type="caution">
    <text evidence="5">The sequence shown here is derived from an EMBL/GenBank/DDBJ whole genome shotgun (WGS) entry which is preliminary data.</text>
</comment>
<feature type="chain" id="PRO_5044024938" description="GHMP kinase N-terminal domain-containing protein" evidence="3">
    <location>
        <begin position="22"/>
        <end position="380"/>
    </location>
</feature>
<evidence type="ECO:0000313" key="6">
    <source>
        <dbReference type="Proteomes" id="UP001465755"/>
    </source>
</evidence>
<proteinExistence type="predicted"/>
<dbReference type="SUPFAM" id="SSF55060">
    <property type="entry name" value="GHMP Kinase, C-terminal domain"/>
    <property type="match status" value="1"/>
</dbReference>
<evidence type="ECO:0000313" key="5">
    <source>
        <dbReference type="EMBL" id="KAK9788006.1"/>
    </source>
</evidence>
<evidence type="ECO:0000256" key="1">
    <source>
        <dbReference type="ARBA" id="ARBA00022741"/>
    </source>
</evidence>
<keyword evidence="1" id="KW-0547">Nucleotide-binding</keyword>
<dbReference type="PANTHER" id="PTHR38710">
    <property type="entry name" value="WITH PUTATIVE URIDYL PYROPHOSPHORYLASE-RELATED"/>
    <property type="match status" value="1"/>
</dbReference>
<feature type="signal peptide" evidence="3">
    <location>
        <begin position="1"/>
        <end position="21"/>
    </location>
</feature>
<dbReference type="Gene3D" id="3.30.70.890">
    <property type="entry name" value="GHMP kinase, C-terminal domain"/>
    <property type="match status" value="1"/>
</dbReference>
<organism evidence="5 6">
    <name type="scientific">Symbiochloris irregularis</name>
    <dbReference type="NCBI Taxonomy" id="706552"/>
    <lineage>
        <taxon>Eukaryota</taxon>
        <taxon>Viridiplantae</taxon>
        <taxon>Chlorophyta</taxon>
        <taxon>core chlorophytes</taxon>
        <taxon>Trebouxiophyceae</taxon>
        <taxon>Trebouxiales</taxon>
        <taxon>Trebouxiaceae</taxon>
        <taxon>Symbiochloris</taxon>
    </lineage>
</organism>
<dbReference type="Proteomes" id="UP001465755">
    <property type="component" value="Unassembled WGS sequence"/>
</dbReference>
<protein>
    <recommendedName>
        <fullName evidence="4">GHMP kinase N-terminal domain-containing protein</fullName>
    </recommendedName>
</protein>
<evidence type="ECO:0000256" key="3">
    <source>
        <dbReference type="SAM" id="SignalP"/>
    </source>
</evidence>
<feature type="domain" description="GHMP kinase N-terminal" evidence="4">
    <location>
        <begin position="124"/>
        <end position="206"/>
    </location>
</feature>
<gene>
    <name evidence="5" type="ORF">WJX73_000302</name>
</gene>
<dbReference type="InterPro" id="IPR036554">
    <property type="entry name" value="GHMP_kinase_C_sf"/>
</dbReference>
<dbReference type="InterPro" id="IPR014721">
    <property type="entry name" value="Ribsml_uS5_D2-typ_fold_subgr"/>
</dbReference>
<sequence length="380" mass="41736">MCRLTSLVPGLIAACAARAFALRNTVRRLMDCEAVGRKAYARIGLLGNPSDGYHGKTISVAVANFWAEVTLRPSERIGFTPHPVHDPLSFTGLDALAERLEREGYYGGVRLLMAICKVFVQHCTAKGIPLHTRGFNLSYETNIPRQAGLSGSSAIVCAALSCLMEHYQVSDRLPLEERPNLILQAEQQELGITAGLQDRVIQVYGGAVYMDFDEPYMREHGHGRYERMDASILPPLWLLIDDRPSDSARIHAPVRKLWEAGDAIVRQAMHRIAECAEAGRHVLDHQHKFDAGALGELMDENFNLRRKTFGDAALGEHNLKMVELARQFGGSAKFAGSGGAVVVWLREGADISGLQAACEDTGFTLVQVQVAPPTSHQQEL</sequence>
<keyword evidence="6" id="KW-1185">Reference proteome</keyword>
<dbReference type="PRINTS" id="PR00959">
    <property type="entry name" value="MEVGALKINASE"/>
</dbReference>
<dbReference type="AlphaFoldDB" id="A0AAW1NNR3"/>
<dbReference type="Gene3D" id="3.30.230.10">
    <property type="match status" value="1"/>
</dbReference>
<reference evidence="5 6" key="1">
    <citation type="journal article" date="2024" name="Nat. Commun.">
        <title>Phylogenomics reveals the evolutionary origins of lichenization in chlorophyte algae.</title>
        <authorList>
            <person name="Puginier C."/>
            <person name="Libourel C."/>
            <person name="Otte J."/>
            <person name="Skaloud P."/>
            <person name="Haon M."/>
            <person name="Grisel S."/>
            <person name="Petersen M."/>
            <person name="Berrin J.G."/>
            <person name="Delaux P.M."/>
            <person name="Dal Grande F."/>
            <person name="Keller J."/>
        </authorList>
    </citation>
    <scope>NUCLEOTIDE SEQUENCE [LARGE SCALE GENOMIC DNA]</scope>
    <source>
        <strain evidence="5 6">SAG 2036</strain>
    </source>
</reference>
<dbReference type="PROSITE" id="PS51257">
    <property type="entry name" value="PROKAR_LIPOPROTEIN"/>
    <property type="match status" value="1"/>
</dbReference>
<dbReference type="SUPFAM" id="SSF54211">
    <property type="entry name" value="Ribosomal protein S5 domain 2-like"/>
    <property type="match status" value="1"/>
</dbReference>
<dbReference type="EMBL" id="JALJOQ010000235">
    <property type="protein sequence ID" value="KAK9788006.1"/>
    <property type="molecule type" value="Genomic_DNA"/>
</dbReference>
<dbReference type="PANTHER" id="PTHR38710:SF1">
    <property type="entry name" value="WITH PUTATIVE URIDYL PYROPHOSPHORYLASE-RELATED"/>
    <property type="match status" value="1"/>
</dbReference>
<name>A0AAW1NNR3_9CHLO</name>
<dbReference type="InterPro" id="IPR006204">
    <property type="entry name" value="GHMP_kinase_N_dom"/>
</dbReference>